<evidence type="ECO:0000313" key="5">
    <source>
        <dbReference type="Proteomes" id="UP000694411"/>
    </source>
</evidence>
<organism evidence="4 5">
    <name type="scientific">Theropithecus gelada</name>
    <name type="common">Gelada baboon</name>
    <dbReference type="NCBI Taxonomy" id="9565"/>
    <lineage>
        <taxon>Eukaryota</taxon>
        <taxon>Metazoa</taxon>
        <taxon>Chordata</taxon>
        <taxon>Craniata</taxon>
        <taxon>Vertebrata</taxon>
        <taxon>Euteleostomi</taxon>
        <taxon>Mammalia</taxon>
        <taxon>Eutheria</taxon>
        <taxon>Euarchontoglires</taxon>
        <taxon>Primates</taxon>
        <taxon>Haplorrhini</taxon>
        <taxon>Catarrhini</taxon>
        <taxon>Cercopithecidae</taxon>
        <taxon>Cercopithecinae</taxon>
        <taxon>Theropithecus</taxon>
    </lineage>
</organism>
<comment type="function">
    <text evidence="3">Binds specifically to cytosolic chaperonin (c-CPN) and transfers target proteins to it. Binds to nascent polypeptide chain and promotes folding in an environment in which there are many competing pathways for nonnative proteins.</text>
</comment>
<proteinExistence type="predicted"/>
<dbReference type="GO" id="GO:0051082">
    <property type="term" value="F:unfolded protein binding"/>
    <property type="evidence" value="ECO:0007669"/>
    <property type="project" value="TreeGrafter"/>
</dbReference>
<evidence type="ECO:0000256" key="3">
    <source>
        <dbReference type="ARBA" id="ARBA00024667"/>
    </source>
</evidence>
<evidence type="ECO:0000313" key="4">
    <source>
        <dbReference type="Ensembl" id="ENSTGEP00000033309.1"/>
    </source>
</evidence>
<accession>A0A8D2K9C9</accession>
<evidence type="ECO:0000256" key="1">
    <source>
        <dbReference type="ARBA" id="ARBA00011695"/>
    </source>
</evidence>
<protein>
    <submittedName>
        <fullName evidence="4">Uncharacterized protein</fullName>
    </submittedName>
</protein>
<reference evidence="4" key="1">
    <citation type="submission" date="2018-05" db="EMBL/GenBank/DDBJ databases">
        <title>Whole genome of Theropithecus gelada.</title>
        <authorList>
            <person name="Chiou K.L."/>
            <person name="Snyder-Mackler N."/>
        </authorList>
    </citation>
    <scope>NUCLEOTIDE SEQUENCE [LARGE SCALE GENOMIC DNA]</scope>
</reference>
<dbReference type="Ensembl" id="ENSTGET00000039558.1">
    <property type="protein sequence ID" value="ENSTGEP00000033309.1"/>
    <property type="gene ID" value="ENSTGEG00000026609.1"/>
</dbReference>
<reference evidence="4" key="2">
    <citation type="submission" date="2025-08" db="UniProtKB">
        <authorList>
            <consortium name="Ensembl"/>
        </authorList>
    </citation>
    <scope>IDENTIFICATION</scope>
</reference>
<dbReference type="GO" id="GO:0005737">
    <property type="term" value="C:cytoplasm"/>
    <property type="evidence" value="ECO:0007669"/>
    <property type="project" value="TreeGrafter"/>
</dbReference>
<dbReference type="GO" id="GO:0044183">
    <property type="term" value="F:protein folding chaperone"/>
    <property type="evidence" value="ECO:0007669"/>
    <property type="project" value="TreeGrafter"/>
</dbReference>
<comment type="subunit">
    <text evidence="1">Heterohexamer of two PFD-alpha type and four PFD-beta type subunits.</text>
</comment>
<dbReference type="AlphaFoldDB" id="A0A8D2K9C9"/>
<reference evidence="4" key="3">
    <citation type="submission" date="2025-09" db="UniProtKB">
        <authorList>
            <consortium name="Ensembl"/>
        </authorList>
    </citation>
    <scope>IDENTIFICATION</scope>
</reference>
<dbReference type="SUPFAM" id="SSF46579">
    <property type="entry name" value="Prefoldin"/>
    <property type="match status" value="1"/>
</dbReference>
<name>A0A8D2K9C9_THEGE</name>
<sequence>MAQEFCAPSNPIIILQAKVFDTEQTVKLTDIPTRQLNRTKKHAHLTDAEIMTSGDETNLMFILQSKEAVHNKLLESQKIEEEKKIKEPKQKKSYLEQNVKEAEGNIWEMLMAQNAQLGASGGSSSSCPSYSWQGQRGLCRETLSLLP</sequence>
<dbReference type="PANTHER" id="PTHR20903">
    <property type="entry name" value="PREFOLDIN SUBUNIT 1-RELATED"/>
    <property type="match status" value="1"/>
</dbReference>
<dbReference type="Proteomes" id="UP000694411">
    <property type="component" value="Chromosome 5"/>
</dbReference>
<keyword evidence="2" id="KW-0143">Chaperone</keyword>
<evidence type="ECO:0000256" key="2">
    <source>
        <dbReference type="ARBA" id="ARBA00023186"/>
    </source>
</evidence>
<keyword evidence="5" id="KW-1185">Reference proteome</keyword>
<dbReference type="PANTHER" id="PTHR20903:SF0">
    <property type="entry name" value="PREFOLDIN SUBUNIT 1"/>
    <property type="match status" value="1"/>
</dbReference>